<organism evidence="2">
    <name type="scientific">bioreactor metagenome</name>
    <dbReference type="NCBI Taxonomy" id="1076179"/>
    <lineage>
        <taxon>unclassified sequences</taxon>
        <taxon>metagenomes</taxon>
        <taxon>ecological metagenomes</taxon>
    </lineage>
</organism>
<feature type="domain" description="ACT" evidence="1">
    <location>
        <begin position="55"/>
        <end position="132"/>
    </location>
</feature>
<reference evidence="2" key="1">
    <citation type="submission" date="2019-08" db="EMBL/GenBank/DDBJ databases">
        <authorList>
            <person name="Kucharzyk K."/>
            <person name="Murdoch R.W."/>
            <person name="Higgins S."/>
            <person name="Loffler F."/>
        </authorList>
    </citation>
    <scope>NUCLEOTIDE SEQUENCE</scope>
</reference>
<proteinExistence type="predicted"/>
<dbReference type="Gene3D" id="3.30.70.260">
    <property type="match status" value="1"/>
</dbReference>
<accession>A0A645BZM7</accession>
<dbReference type="EMBL" id="VSSQ01021533">
    <property type="protein sequence ID" value="MPM67174.1"/>
    <property type="molecule type" value="Genomic_DNA"/>
</dbReference>
<keyword evidence="2" id="KW-0378">Hydrolase</keyword>
<name>A0A645BZM7_9ZZZZ</name>
<dbReference type="AlphaFoldDB" id="A0A645BZM7"/>
<comment type="caution">
    <text evidence="2">The sequence shown here is derived from an EMBL/GenBank/DDBJ whole genome shotgun (WGS) entry which is preliminary data.</text>
</comment>
<dbReference type="InterPro" id="IPR002912">
    <property type="entry name" value="ACT_dom"/>
</dbReference>
<protein>
    <submittedName>
        <fullName evidence="2">Bifunctional (P)ppGpp synthase/hydrolase RelA</fullName>
    </submittedName>
</protein>
<sequence length="133" mass="14699">MLVTLAQCCRPIPGDPIVGVVTQSRGISVHRRDCANIERADRAKQVSVAWGRPKDTRYTARIKVEGVEKQSLLADIVQTIALMDGLISNVKASVVNNTRTRVVADLQVRDLEHLYRIIAKLNNISGILEITRG</sequence>
<dbReference type="GO" id="GO:0016787">
    <property type="term" value="F:hydrolase activity"/>
    <property type="evidence" value="ECO:0007669"/>
    <property type="project" value="UniProtKB-KW"/>
</dbReference>
<evidence type="ECO:0000313" key="2">
    <source>
        <dbReference type="EMBL" id="MPM67174.1"/>
    </source>
</evidence>
<evidence type="ECO:0000259" key="1">
    <source>
        <dbReference type="Pfam" id="PF13291"/>
    </source>
</evidence>
<dbReference type="Pfam" id="PF13291">
    <property type="entry name" value="ACT_4"/>
    <property type="match status" value="1"/>
</dbReference>
<gene>
    <name evidence="2" type="primary">relA_35</name>
    <name evidence="2" type="ORF">SDC9_114091</name>
</gene>